<feature type="chain" id="PRO_5002625608" evidence="1">
    <location>
        <begin position="20"/>
        <end position="99"/>
    </location>
</feature>
<accession>A0JCX3</accession>
<gene>
    <name evidence="2" type="ORF">GIP_L1_00520</name>
</gene>
<organism evidence="2">
    <name type="scientific">Glyptapanteles indiensis</name>
    <name type="common">Parasitoid wasp</name>
    <dbReference type="NCBI Taxonomy" id="92994"/>
    <lineage>
        <taxon>Eukaryota</taxon>
        <taxon>Metazoa</taxon>
        <taxon>Ecdysozoa</taxon>
        <taxon>Arthropoda</taxon>
        <taxon>Hexapoda</taxon>
        <taxon>Insecta</taxon>
        <taxon>Pterygota</taxon>
        <taxon>Neoptera</taxon>
        <taxon>Endopterygota</taxon>
        <taxon>Hymenoptera</taxon>
        <taxon>Apocrita</taxon>
        <taxon>Ichneumonoidea</taxon>
        <taxon>Braconidae</taxon>
        <taxon>Microgastrinae</taxon>
        <taxon>Glyptapanteles</taxon>
    </lineage>
</organism>
<keyword evidence="1" id="KW-0732">Signal</keyword>
<reference evidence="2" key="1">
    <citation type="submission" date="2007-01" db="EMBL/GenBank/DDBJ databases">
        <title>Direct Submission.</title>
        <authorList>
            <person name="Desjardins C.A."/>
            <person name="Gundersen-Rindal D.E."/>
            <person name="Hostetler J.B."/>
            <person name="Tallon L.J."/>
            <person name="Utterback T.R."/>
            <person name="Fuester R.W."/>
            <person name="Schatz M.C."/>
            <person name="Pedroni M.J."/>
            <person name="Fadrosh D.W."/>
            <person name="Haas B.J."/>
            <person name="Toms B.S."/>
            <person name="Chen D."/>
            <person name="Nene V."/>
        </authorList>
    </citation>
    <scope>NUCLEOTIDE SEQUENCE</scope>
</reference>
<evidence type="ECO:0000256" key="1">
    <source>
        <dbReference type="SAM" id="SignalP"/>
    </source>
</evidence>
<evidence type="ECO:0000313" key="2">
    <source>
        <dbReference type="EMBL" id="ABK57038.1"/>
    </source>
</evidence>
<sequence>MTFAKISIFLFCLIIGTSVFPNGSPTGLASAKPASRLEVFESKGNIEPDFGQNSGSNSDSFIIYGAVTNQKGAFFHNENIGGSVSYGSITSQNNNNFSQ</sequence>
<feature type="signal peptide" evidence="1">
    <location>
        <begin position="1"/>
        <end position="19"/>
    </location>
</feature>
<dbReference type="EMBL" id="AC191960">
    <property type="protein sequence ID" value="ABK57038.1"/>
    <property type="molecule type" value="Genomic_DNA"/>
</dbReference>
<dbReference type="AlphaFoldDB" id="A0JCX3"/>
<proteinExistence type="predicted"/>
<name>A0JCX3_GLYIN</name>
<protein>
    <submittedName>
        <fullName evidence="2">Uncharacterized protein</fullName>
    </submittedName>
</protein>